<proteinExistence type="predicted"/>
<dbReference type="GeneID" id="80539526"/>
<keyword evidence="1" id="KW-0472">Membrane</keyword>
<name>A0AAE7P749_9NIDO</name>
<evidence type="ECO:0000256" key="1">
    <source>
        <dbReference type="SAM" id="Phobius"/>
    </source>
</evidence>
<sequence length="470" mass="52108">MISYISFVVVLFYILPNQAKSTPVFLNHTKYPKRASIGMPPLYHPLVYWDDSLICLACLWEDGTAKVCLDVLPALQTQNPTLYRNTTSKNAANEQFHWPIYSFDLSTITCNKTYPLTNLTIVKFNMTIERAVVNLTKHPEWKNPKYEQLDRNIFWHLNVTGTKMKSFIFSDVPKDTNTPFYRALTWEKSFLDNTSDTFGTLLSQGIHYWPYEFIFTELNVSTRLNMSYNPPMLPEDVTYPTPTTCPPQVSCPEVSCPGPPSSLETVSCPEPSCPQPSCPEPGFSPTYDLITDPTSVEVSGNRPTACGPCPTPTSFQPSQVSSSLTTLLTLVCPKIKCPRSVSPELSSSVAPTPQPCLTCPSCPTSRLSTLFYGTAVSQPKTSNTTAQTPKVCPSISFSICNCSIYGFGENSTDDVLLLKIPYTQQYITSFSLLVCAVLFAALLFALAIISCCLSAPTPSKIHKNKSDHVY</sequence>
<dbReference type="Proteomes" id="UP000830816">
    <property type="component" value="Segment"/>
</dbReference>
<keyword evidence="1" id="KW-1133">Transmembrane helix</keyword>
<feature type="transmembrane region" description="Helical" evidence="1">
    <location>
        <begin position="430"/>
        <end position="455"/>
    </location>
</feature>
<dbReference type="KEGG" id="vg:80539526"/>
<keyword evidence="3" id="KW-1185">Reference proteome</keyword>
<evidence type="ECO:0000313" key="3">
    <source>
        <dbReference type="Proteomes" id="UP000830816"/>
    </source>
</evidence>
<evidence type="ECO:0000313" key="2">
    <source>
        <dbReference type="EMBL" id="QRC47043.1"/>
    </source>
</evidence>
<accession>A0AAE7P749</accession>
<organism evidence="2 3">
    <name type="scientific">Veiled chameleon serpentovirus B</name>
    <dbReference type="NCBI Taxonomy" id="2806430"/>
    <lineage>
        <taxon>Viruses</taxon>
        <taxon>Riboviria</taxon>
        <taxon>Orthornavirae</taxon>
        <taxon>Pisuviricota</taxon>
        <taxon>Pisoniviricetes</taxon>
        <taxon>Nidovirales</taxon>
        <taxon>Tornidovirineae</taxon>
        <taxon>Tobaniviridae</taxon>
        <taxon>Serpentovirinae</taxon>
        <taxon>Vebetovirus</taxon>
        <taxon>Chabetovirus</taxon>
        <taxon>Vebetovirus paba</taxon>
    </lineage>
</organism>
<reference evidence="2" key="1">
    <citation type="journal article" date="2020" name="Viruses">
        <title>Serpentovirus (Nidovirus) and Orthoreovirus Coinfection in Captive Veiled Chameleons (Chamaeleo calyptratus) with Respiratory Disease.</title>
        <authorList>
            <person name="Hoon-Hanks L.L."/>
            <person name="Stohr A.C."/>
            <person name="Anderson A.J."/>
            <person name="Evans D.E."/>
            <person name="Nevarez J.G."/>
            <person name="Diaz R.E."/>
            <person name="Rodgers C.P."/>
            <person name="Cross S.T."/>
            <person name="Steiner H.R."/>
            <person name="Parker R.R."/>
            <person name="Stenglein M.D."/>
        </authorList>
    </citation>
    <scope>NUCLEOTIDE SEQUENCE</scope>
    <source>
        <strain evidence="2">B</strain>
    </source>
</reference>
<keyword evidence="1" id="KW-0812">Transmembrane</keyword>
<protein>
    <submittedName>
        <fullName evidence="2">TM Protein</fullName>
    </submittedName>
</protein>
<dbReference type="RefSeq" id="YP_010800873.1">
    <property type="nucleotide sequence ID" value="NC_076911.1"/>
</dbReference>
<dbReference type="EMBL" id="MT997159">
    <property type="protein sequence ID" value="QRC47043.1"/>
    <property type="molecule type" value="Viral_cRNA"/>
</dbReference>